<organism evidence="1 2">
    <name type="scientific">Penicillium concentricum</name>
    <dbReference type="NCBI Taxonomy" id="293559"/>
    <lineage>
        <taxon>Eukaryota</taxon>
        <taxon>Fungi</taxon>
        <taxon>Dikarya</taxon>
        <taxon>Ascomycota</taxon>
        <taxon>Pezizomycotina</taxon>
        <taxon>Eurotiomycetes</taxon>
        <taxon>Eurotiomycetidae</taxon>
        <taxon>Eurotiales</taxon>
        <taxon>Aspergillaceae</taxon>
        <taxon>Penicillium</taxon>
    </lineage>
</organism>
<keyword evidence="2" id="KW-1185">Reference proteome</keyword>
<sequence>MYIAFHWLSFVKDGPSQIPAKRTEGIPTKEHIFSNPYYNPRVDPGYDNVLFHTRMGKPILSGHVFTMMPDGSDGDSTVFC</sequence>
<dbReference type="GeneID" id="81462625"/>
<dbReference type="OrthoDB" id="4364879at2759"/>
<dbReference type="EMBL" id="JAPZBT010000002">
    <property type="protein sequence ID" value="KAJ5373706.1"/>
    <property type="molecule type" value="Genomic_DNA"/>
</dbReference>
<dbReference type="AlphaFoldDB" id="A0A9W9VBV2"/>
<dbReference type="Proteomes" id="UP001147752">
    <property type="component" value="Unassembled WGS sequence"/>
</dbReference>
<comment type="caution">
    <text evidence="1">The sequence shown here is derived from an EMBL/GenBank/DDBJ whole genome shotgun (WGS) entry which is preliminary data.</text>
</comment>
<evidence type="ECO:0000313" key="2">
    <source>
        <dbReference type="Proteomes" id="UP001147752"/>
    </source>
</evidence>
<evidence type="ECO:0000313" key="1">
    <source>
        <dbReference type="EMBL" id="KAJ5373706.1"/>
    </source>
</evidence>
<gene>
    <name evidence="1" type="ORF">N7517_005712</name>
</gene>
<proteinExistence type="predicted"/>
<accession>A0A9W9VBV2</accession>
<protein>
    <submittedName>
        <fullName evidence="1">Uncharacterized protein</fullName>
    </submittedName>
</protein>
<name>A0A9W9VBV2_9EURO</name>
<reference evidence="1" key="2">
    <citation type="journal article" date="2023" name="IMA Fungus">
        <title>Comparative genomic study of the Penicillium genus elucidates a diverse pangenome and 15 lateral gene transfer events.</title>
        <authorList>
            <person name="Petersen C."/>
            <person name="Sorensen T."/>
            <person name="Nielsen M.R."/>
            <person name="Sondergaard T.E."/>
            <person name="Sorensen J.L."/>
            <person name="Fitzpatrick D.A."/>
            <person name="Frisvad J.C."/>
            <person name="Nielsen K.L."/>
        </authorList>
    </citation>
    <scope>NUCLEOTIDE SEQUENCE</scope>
    <source>
        <strain evidence="1">IBT 3081</strain>
    </source>
</reference>
<dbReference type="RefSeq" id="XP_056579692.1">
    <property type="nucleotide sequence ID" value="XM_056723442.1"/>
</dbReference>
<reference evidence="1" key="1">
    <citation type="submission" date="2022-12" db="EMBL/GenBank/DDBJ databases">
        <authorList>
            <person name="Petersen C."/>
        </authorList>
    </citation>
    <scope>NUCLEOTIDE SEQUENCE</scope>
    <source>
        <strain evidence="1">IBT 3081</strain>
    </source>
</reference>